<protein>
    <submittedName>
        <fullName evidence="1">Uncharacterized protein</fullName>
    </submittedName>
</protein>
<gene>
    <name evidence="1" type="ORF">DEO72_LG7g904</name>
</gene>
<keyword evidence="2" id="KW-1185">Reference proteome</keyword>
<evidence type="ECO:0000313" key="1">
    <source>
        <dbReference type="EMBL" id="QCD99620.1"/>
    </source>
</evidence>
<sequence>MPLRSLEIGVLLTRGVGVGILSMPREAFMVHQAWMSLPRVWLGKQPRFDAFMVVGDKSALIYVVGDKFVSICVVGGGAIAVCAMTW</sequence>
<proteinExistence type="predicted"/>
<evidence type="ECO:0000313" key="2">
    <source>
        <dbReference type="Proteomes" id="UP000501690"/>
    </source>
</evidence>
<accession>A0A4D6MFU2</accession>
<dbReference type="AlphaFoldDB" id="A0A4D6MFU2"/>
<name>A0A4D6MFU2_VIGUN</name>
<dbReference type="Proteomes" id="UP000501690">
    <property type="component" value="Linkage Group LG7"/>
</dbReference>
<dbReference type="EMBL" id="CP039351">
    <property type="protein sequence ID" value="QCD99620.1"/>
    <property type="molecule type" value="Genomic_DNA"/>
</dbReference>
<reference evidence="1 2" key="1">
    <citation type="submission" date="2019-04" db="EMBL/GenBank/DDBJ databases">
        <title>An improved genome assembly and genetic linkage map for asparagus bean, Vigna unguiculata ssp. sesquipedialis.</title>
        <authorList>
            <person name="Xia Q."/>
            <person name="Zhang R."/>
            <person name="Dong Y."/>
        </authorList>
    </citation>
    <scope>NUCLEOTIDE SEQUENCE [LARGE SCALE GENOMIC DNA]</scope>
    <source>
        <tissue evidence="1">Leaf</tissue>
    </source>
</reference>
<organism evidence="1 2">
    <name type="scientific">Vigna unguiculata</name>
    <name type="common">Cowpea</name>
    <dbReference type="NCBI Taxonomy" id="3917"/>
    <lineage>
        <taxon>Eukaryota</taxon>
        <taxon>Viridiplantae</taxon>
        <taxon>Streptophyta</taxon>
        <taxon>Embryophyta</taxon>
        <taxon>Tracheophyta</taxon>
        <taxon>Spermatophyta</taxon>
        <taxon>Magnoliopsida</taxon>
        <taxon>eudicotyledons</taxon>
        <taxon>Gunneridae</taxon>
        <taxon>Pentapetalae</taxon>
        <taxon>rosids</taxon>
        <taxon>fabids</taxon>
        <taxon>Fabales</taxon>
        <taxon>Fabaceae</taxon>
        <taxon>Papilionoideae</taxon>
        <taxon>50 kb inversion clade</taxon>
        <taxon>NPAAA clade</taxon>
        <taxon>indigoferoid/millettioid clade</taxon>
        <taxon>Phaseoleae</taxon>
        <taxon>Vigna</taxon>
    </lineage>
</organism>